<dbReference type="REBASE" id="33975">
    <property type="entry name" value="R1.Cle5427ORF231P"/>
</dbReference>
<sequence>MRRQYIMSIGVSVNTFDIEEFGKQSIFTLSFQNQGDVFKGINIGDKILGYVKQPIHKIRYIFEVAEVIEDNKLNLIKKLDIQFGLDKSEFLDIVDVDILEQKCEIIEICQEVYIKIYNKIIYLLQDSIIDIDYLFKLENKSFALEAINIVKNIDGFKEETLRILLDKDECKKIFKNTYPVLKSIPNEAREEDIVKMTKDSSNKNRYYTDIIEINNKKYIVTNNWHYGSTWGDSRTPFVEWIKELINHKQTENIYDQQLSNDGIYAEEIDEYSLDQNRDVTAEKLYLTKKLKHNYLVFGAPGTGKSYDLKKKQESYFTQENSYERVTFYSNYSYAQFVGTYKPKMVNNEINYSYVAGPFIRMLVKAYQNPQQNFLLIIEEINRANPAAVFGDIFQLLDRKDNGVSEYDIETSEDLREYLATQLVSGYRQSRNTMLKNKALEKYRKIRLPENLYIWATMNSADQGVFPMDTAFKRRWEYKYMDINAGEIEGKAFKLGKNKEVEWNILRKAINEILIDVGINEDKLMGPFFIGLKSLESQEVFEEAFKSKVLMYLFEDAAKQYRKKIFKNEKVCRTYSILCEYFDRDGIEIFKEIDNKIDKVKKLDNSTTNSN</sequence>
<organism evidence="2 3">
    <name type="scientific">Cellulosilyticum lentocellum (strain ATCC 49066 / DSM 5427 / NCIMB 11756 / RHM5)</name>
    <name type="common">Clostridium lentocellum</name>
    <dbReference type="NCBI Taxonomy" id="642492"/>
    <lineage>
        <taxon>Bacteria</taxon>
        <taxon>Bacillati</taxon>
        <taxon>Bacillota</taxon>
        <taxon>Clostridia</taxon>
        <taxon>Lachnospirales</taxon>
        <taxon>Cellulosilyticaceae</taxon>
        <taxon>Cellulosilyticum</taxon>
    </lineage>
</organism>
<dbReference type="AlphaFoldDB" id="F2JIR5"/>
<dbReference type="STRING" id="642492.Clole_0235"/>
<dbReference type="HOGENOM" id="CLU_447386_0_0_9"/>
<evidence type="ECO:0000259" key="1">
    <source>
        <dbReference type="Pfam" id="PF07728"/>
    </source>
</evidence>
<protein>
    <submittedName>
        <fullName evidence="2">ATPase associated with various cellular activities AAA_5</fullName>
    </submittedName>
</protein>
<dbReference type="Pfam" id="PF07728">
    <property type="entry name" value="AAA_5"/>
    <property type="match status" value="1"/>
</dbReference>
<feature type="domain" description="ATPase dynein-related AAA" evidence="1">
    <location>
        <begin position="295"/>
        <end position="474"/>
    </location>
</feature>
<dbReference type="InterPro" id="IPR027417">
    <property type="entry name" value="P-loop_NTPase"/>
</dbReference>
<dbReference type="EMBL" id="CP002582">
    <property type="protein sequence ID" value="ADZ81987.1"/>
    <property type="molecule type" value="Genomic_DNA"/>
</dbReference>
<evidence type="ECO:0000313" key="3">
    <source>
        <dbReference type="Proteomes" id="UP000008467"/>
    </source>
</evidence>
<dbReference type="Proteomes" id="UP000008467">
    <property type="component" value="Chromosome"/>
</dbReference>
<dbReference type="InterPro" id="IPR011704">
    <property type="entry name" value="ATPase_dyneun-rel_AAA"/>
</dbReference>
<dbReference type="GO" id="GO:0016887">
    <property type="term" value="F:ATP hydrolysis activity"/>
    <property type="evidence" value="ECO:0007669"/>
    <property type="project" value="InterPro"/>
</dbReference>
<dbReference type="KEGG" id="cle:Clole_0235"/>
<name>F2JIR5_CELLD</name>
<dbReference type="PANTHER" id="PTHR37291:SF1">
    <property type="entry name" value="TYPE IV METHYL-DIRECTED RESTRICTION ENZYME ECOKMCRB SUBUNIT"/>
    <property type="match status" value="1"/>
</dbReference>
<dbReference type="RefSeq" id="WP_013655288.1">
    <property type="nucleotide sequence ID" value="NC_015275.1"/>
</dbReference>
<dbReference type="Gene3D" id="3.40.50.300">
    <property type="entry name" value="P-loop containing nucleotide triphosphate hydrolases"/>
    <property type="match status" value="1"/>
</dbReference>
<reference evidence="2 3" key="1">
    <citation type="journal article" date="2011" name="J. Bacteriol.">
        <title>Complete genome sequence of the cellulose-degrading bacterium Cellulosilyticum lentocellum.</title>
        <authorList>
            <consortium name="US DOE Joint Genome Institute"/>
            <person name="Miller D.A."/>
            <person name="Suen G."/>
            <person name="Bruce D."/>
            <person name="Copeland A."/>
            <person name="Cheng J.F."/>
            <person name="Detter C."/>
            <person name="Goodwin L.A."/>
            <person name="Han C.S."/>
            <person name="Hauser L.J."/>
            <person name="Land M.L."/>
            <person name="Lapidus A."/>
            <person name="Lucas S."/>
            <person name="Meincke L."/>
            <person name="Pitluck S."/>
            <person name="Tapia R."/>
            <person name="Teshima H."/>
            <person name="Woyke T."/>
            <person name="Fox B.G."/>
            <person name="Angert E.R."/>
            <person name="Currie C.R."/>
        </authorList>
    </citation>
    <scope>NUCLEOTIDE SEQUENCE [LARGE SCALE GENOMIC DNA]</scope>
    <source>
        <strain evidence="3">ATCC 49066 / DSM 5427 / NCIMB 11756 / RHM5</strain>
    </source>
</reference>
<evidence type="ECO:0000313" key="2">
    <source>
        <dbReference type="EMBL" id="ADZ81987.1"/>
    </source>
</evidence>
<keyword evidence="3" id="KW-1185">Reference proteome</keyword>
<dbReference type="GO" id="GO:0005524">
    <property type="term" value="F:ATP binding"/>
    <property type="evidence" value="ECO:0007669"/>
    <property type="project" value="InterPro"/>
</dbReference>
<dbReference type="InterPro" id="IPR052934">
    <property type="entry name" value="Methyl-DNA_Rec/Restrict_Enz"/>
</dbReference>
<dbReference type="SUPFAM" id="SSF52540">
    <property type="entry name" value="P-loop containing nucleoside triphosphate hydrolases"/>
    <property type="match status" value="1"/>
</dbReference>
<dbReference type="eggNOG" id="COG1401">
    <property type="taxonomic scope" value="Bacteria"/>
</dbReference>
<proteinExistence type="predicted"/>
<dbReference type="PANTHER" id="PTHR37291">
    <property type="entry name" value="5-METHYLCYTOSINE-SPECIFIC RESTRICTION ENZYME B"/>
    <property type="match status" value="1"/>
</dbReference>
<accession>F2JIR5</accession>
<gene>
    <name evidence="2" type="ordered locus">Clole_0235</name>
</gene>